<sequence>MLLCRHTLRRLSHLPSLRRRLLGLRRIPRDGVRRGDVLCRRVRHGHGHGHGLLALLHGRHDGRWRLPWLHRCDGIRPRLHNTSTAVRLLPGPVRPVILLGLLGLWRTGDHVLRRDWGSGGDGGLYGSPACTVLYSSFVLIVRTAVTQQGNVNI</sequence>
<protein>
    <submittedName>
        <fullName evidence="1">Uncharacterized protein</fullName>
    </submittedName>
</protein>
<accession>A0A165D518</accession>
<proteinExistence type="predicted"/>
<dbReference type="Proteomes" id="UP000076842">
    <property type="component" value="Unassembled WGS sequence"/>
</dbReference>
<reference evidence="1 2" key="1">
    <citation type="journal article" date="2016" name="Mol. Biol. Evol.">
        <title>Comparative Genomics of Early-Diverging Mushroom-Forming Fungi Provides Insights into the Origins of Lignocellulose Decay Capabilities.</title>
        <authorList>
            <person name="Nagy L.G."/>
            <person name="Riley R."/>
            <person name="Tritt A."/>
            <person name="Adam C."/>
            <person name="Daum C."/>
            <person name="Floudas D."/>
            <person name="Sun H."/>
            <person name="Yadav J.S."/>
            <person name="Pangilinan J."/>
            <person name="Larsson K.H."/>
            <person name="Matsuura K."/>
            <person name="Barry K."/>
            <person name="Labutti K."/>
            <person name="Kuo R."/>
            <person name="Ohm R.A."/>
            <person name="Bhattacharya S.S."/>
            <person name="Shirouzu T."/>
            <person name="Yoshinaga Y."/>
            <person name="Martin F.M."/>
            <person name="Grigoriev I.V."/>
            <person name="Hibbett D.S."/>
        </authorList>
    </citation>
    <scope>NUCLEOTIDE SEQUENCE [LARGE SCALE GENOMIC DNA]</scope>
    <source>
        <strain evidence="1 2">HHB12733</strain>
    </source>
</reference>
<evidence type="ECO:0000313" key="2">
    <source>
        <dbReference type="Proteomes" id="UP000076842"/>
    </source>
</evidence>
<gene>
    <name evidence="1" type="ORF">CALCODRAFT_102116</name>
</gene>
<dbReference type="EMBL" id="KV424078">
    <property type="protein sequence ID" value="KZT52088.1"/>
    <property type="molecule type" value="Genomic_DNA"/>
</dbReference>
<keyword evidence="2" id="KW-1185">Reference proteome</keyword>
<dbReference type="InParanoid" id="A0A165D518"/>
<dbReference type="AlphaFoldDB" id="A0A165D518"/>
<organism evidence="1 2">
    <name type="scientific">Calocera cornea HHB12733</name>
    <dbReference type="NCBI Taxonomy" id="1353952"/>
    <lineage>
        <taxon>Eukaryota</taxon>
        <taxon>Fungi</taxon>
        <taxon>Dikarya</taxon>
        <taxon>Basidiomycota</taxon>
        <taxon>Agaricomycotina</taxon>
        <taxon>Dacrymycetes</taxon>
        <taxon>Dacrymycetales</taxon>
        <taxon>Dacrymycetaceae</taxon>
        <taxon>Calocera</taxon>
    </lineage>
</organism>
<evidence type="ECO:0000313" key="1">
    <source>
        <dbReference type="EMBL" id="KZT52088.1"/>
    </source>
</evidence>
<name>A0A165D518_9BASI</name>